<dbReference type="InterPro" id="IPR050879">
    <property type="entry name" value="Acyltransferase_3"/>
</dbReference>
<gene>
    <name evidence="3" type="ORF">UFOPK3992_01801</name>
</gene>
<feature type="transmembrane region" description="Helical" evidence="1">
    <location>
        <begin position="296"/>
        <end position="316"/>
    </location>
</feature>
<keyword evidence="1" id="KW-0812">Transmembrane</keyword>
<feature type="transmembrane region" description="Helical" evidence="1">
    <location>
        <begin position="61"/>
        <end position="80"/>
    </location>
</feature>
<keyword evidence="1" id="KW-0472">Membrane</keyword>
<dbReference type="EMBL" id="CAFBOZ010000311">
    <property type="protein sequence ID" value="CAB5022593.1"/>
    <property type="molecule type" value="Genomic_DNA"/>
</dbReference>
<keyword evidence="1" id="KW-1133">Transmembrane helix</keyword>
<feature type="transmembrane region" description="Helical" evidence="1">
    <location>
        <begin position="185"/>
        <end position="205"/>
    </location>
</feature>
<dbReference type="GO" id="GO:0016747">
    <property type="term" value="F:acyltransferase activity, transferring groups other than amino-acyl groups"/>
    <property type="evidence" value="ECO:0007669"/>
    <property type="project" value="InterPro"/>
</dbReference>
<feature type="transmembrane region" description="Helical" evidence="1">
    <location>
        <begin position="29"/>
        <end position="49"/>
    </location>
</feature>
<dbReference type="InterPro" id="IPR002656">
    <property type="entry name" value="Acyl_transf_3_dom"/>
</dbReference>
<dbReference type="AlphaFoldDB" id="A0A6J7R2J9"/>
<organism evidence="3">
    <name type="scientific">freshwater metagenome</name>
    <dbReference type="NCBI Taxonomy" id="449393"/>
    <lineage>
        <taxon>unclassified sequences</taxon>
        <taxon>metagenomes</taxon>
        <taxon>ecological metagenomes</taxon>
    </lineage>
</organism>
<name>A0A6J7R2J9_9ZZZZ</name>
<feature type="transmembrane region" description="Helical" evidence="1">
    <location>
        <begin position="328"/>
        <end position="351"/>
    </location>
</feature>
<feature type="domain" description="Acyltransferase 3" evidence="2">
    <location>
        <begin position="24"/>
        <end position="378"/>
    </location>
</feature>
<dbReference type="GO" id="GO:0009103">
    <property type="term" value="P:lipopolysaccharide biosynthetic process"/>
    <property type="evidence" value="ECO:0007669"/>
    <property type="project" value="TreeGrafter"/>
</dbReference>
<evidence type="ECO:0000259" key="2">
    <source>
        <dbReference type="Pfam" id="PF01757"/>
    </source>
</evidence>
<feature type="transmembrane region" description="Helical" evidence="1">
    <location>
        <begin position="153"/>
        <end position="173"/>
    </location>
</feature>
<feature type="transmembrane region" description="Helical" evidence="1">
    <location>
        <begin position="261"/>
        <end position="284"/>
    </location>
</feature>
<evidence type="ECO:0000256" key="1">
    <source>
        <dbReference type="SAM" id="Phobius"/>
    </source>
</evidence>
<accession>A0A6J7R2J9</accession>
<proteinExistence type="predicted"/>
<sequence length="398" mass="42895">MTGDVALRASSDSPTEQALESHVRALDGYRAIAAIMVVITHTAFVSGTYTQGAWGAALSRFDFGVTLFFLLSGFLLYSPWARASMTGVRGPRLAGYGWRRLLRIVPAYAVVVVVVVLALPQAQVARTSASIPIHLSFAQIYVPGALVEGLTQTWSLATEVSFYALLPLLAWVMGRRARGRPVDSARWQLWVLLVVGLLSLAWNVARTVPPLESVSGVGFWLPAHCDWFALGMAGAVFRELHALGHNALGVANLRRIASDTVWCLLSAAALLALAATPLGGPYTLQPGTTLTVVARHLLYGAAAAAFLLPAFFAPARSSGWLRVLAGPIPVYLGTISYGIFLWHLSLMWFVLNVLHWQPFDGGFIVLLTLTLVASVVVASASWFLLERPLLTLRGAVRA</sequence>
<dbReference type="Pfam" id="PF01757">
    <property type="entry name" value="Acyl_transf_3"/>
    <property type="match status" value="1"/>
</dbReference>
<dbReference type="PANTHER" id="PTHR23028:SF53">
    <property type="entry name" value="ACYL_TRANSF_3 DOMAIN-CONTAINING PROTEIN"/>
    <property type="match status" value="1"/>
</dbReference>
<feature type="transmembrane region" description="Helical" evidence="1">
    <location>
        <begin position="363"/>
        <end position="385"/>
    </location>
</feature>
<reference evidence="3" key="1">
    <citation type="submission" date="2020-05" db="EMBL/GenBank/DDBJ databases">
        <authorList>
            <person name="Chiriac C."/>
            <person name="Salcher M."/>
            <person name="Ghai R."/>
            <person name="Kavagutti S V."/>
        </authorList>
    </citation>
    <scope>NUCLEOTIDE SEQUENCE</scope>
</reference>
<feature type="transmembrane region" description="Helical" evidence="1">
    <location>
        <begin position="217"/>
        <end position="240"/>
    </location>
</feature>
<protein>
    <submittedName>
        <fullName evidence="3">Unannotated protein</fullName>
    </submittedName>
</protein>
<dbReference type="GO" id="GO:0016020">
    <property type="term" value="C:membrane"/>
    <property type="evidence" value="ECO:0007669"/>
    <property type="project" value="TreeGrafter"/>
</dbReference>
<evidence type="ECO:0000313" key="3">
    <source>
        <dbReference type="EMBL" id="CAB5022593.1"/>
    </source>
</evidence>
<dbReference type="PANTHER" id="PTHR23028">
    <property type="entry name" value="ACETYLTRANSFERASE"/>
    <property type="match status" value="1"/>
</dbReference>
<feature type="transmembrane region" description="Helical" evidence="1">
    <location>
        <begin position="100"/>
        <end position="119"/>
    </location>
</feature>